<evidence type="ECO:0000256" key="1">
    <source>
        <dbReference type="ARBA" id="ARBA00010923"/>
    </source>
</evidence>
<keyword evidence="3" id="KW-0238">DNA-binding</keyword>
<reference evidence="5 6" key="1">
    <citation type="submission" date="2021-10" db="EMBL/GenBank/DDBJ databases">
        <title>Streptomyces gossypii sp. nov., isolated from soil collected from cotton field.</title>
        <authorList>
            <person name="Ge X."/>
            <person name="Chen X."/>
            <person name="Liu W."/>
        </authorList>
    </citation>
    <scope>NUCLEOTIDE SEQUENCE [LARGE SCALE GENOMIC DNA]</scope>
    <source>
        <strain evidence="5 6">N2-109</strain>
    </source>
</reference>
<keyword evidence="6" id="KW-1185">Reference proteome</keyword>
<dbReference type="Proteomes" id="UP001156389">
    <property type="component" value="Unassembled WGS sequence"/>
</dbReference>
<dbReference type="GO" id="GO:0004519">
    <property type="term" value="F:endonuclease activity"/>
    <property type="evidence" value="ECO:0007669"/>
    <property type="project" value="UniProtKB-KW"/>
</dbReference>
<evidence type="ECO:0000259" key="4">
    <source>
        <dbReference type="Pfam" id="PF01420"/>
    </source>
</evidence>
<keyword evidence="5" id="KW-0378">Hydrolase</keyword>
<dbReference type="EMBL" id="JAJAGO010000005">
    <property type="protein sequence ID" value="MCT2590880.1"/>
    <property type="molecule type" value="Genomic_DNA"/>
</dbReference>
<dbReference type="RefSeq" id="WP_260218189.1">
    <property type="nucleotide sequence ID" value="NZ_JAJAGO010000005.1"/>
</dbReference>
<dbReference type="InterPro" id="IPR000055">
    <property type="entry name" value="Restrct_endonuc_typeI_TRD"/>
</dbReference>
<protein>
    <submittedName>
        <fullName evidence="5">Restriction endonuclease subunit S</fullName>
        <ecNumber evidence="5">3.1.21.-</ecNumber>
    </submittedName>
</protein>
<dbReference type="Gene3D" id="3.90.220.20">
    <property type="entry name" value="DNA methylase specificity domains"/>
    <property type="match status" value="2"/>
</dbReference>
<comment type="caution">
    <text evidence="5">The sequence shown here is derived from an EMBL/GenBank/DDBJ whole genome shotgun (WGS) entry which is preliminary data.</text>
</comment>
<evidence type="ECO:0000313" key="6">
    <source>
        <dbReference type="Proteomes" id="UP001156389"/>
    </source>
</evidence>
<keyword evidence="5" id="KW-0255">Endonuclease</keyword>
<evidence type="ECO:0000256" key="2">
    <source>
        <dbReference type="ARBA" id="ARBA00022747"/>
    </source>
</evidence>
<sequence length="437" mass="48035">MTYVLGTRLPEGWQARRLKHVTTKLHRGSAPNYADNGAVRAVSQAANQSAGLDWSRTRLHDPSGDGHRIRGYLNVGDVLINSTGTGTLGRIGYFSGSPDSLPCIADSHVTIARGSQDRLYSRFLYYWLSSSLFQEYIEAALTVGATNQIELNREALAEASLPCPPLVEQRRIADFLDAETGRLDRMISLHRRQADLLAERQVAELRMRMTGSSKPGEAGTRIPWLGTVTERWHISHLNRVGTFHMGTTFPHAFQGEKSGDYPFVKVGDFASADIMGNIDSADNWVTNMTQRVLGGRVVPAGSVIYARVGGALLLNQRRVITRKCLVDDNVRGIEFTDGEPRFWMHLLSLLDMGQLSNPGPVPSVSESQVAGVRVPVPALSEQREIARIVDKQLGSTAQVRERISHQTALMLERRQALVTSAVTGQIDVTTARGVDVS</sequence>
<dbReference type="InterPro" id="IPR044946">
    <property type="entry name" value="Restrct_endonuc_typeI_TRD_sf"/>
</dbReference>
<dbReference type="GO" id="GO:0016787">
    <property type="term" value="F:hydrolase activity"/>
    <property type="evidence" value="ECO:0007669"/>
    <property type="project" value="UniProtKB-KW"/>
</dbReference>
<name>A0ABT2JSM4_9ACTN</name>
<evidence type="ECO:0000256" key="3">
    <source>
        <dbReference type="ARBA" id="ARBA00023125"/>
    </source>
</evidence>
<dbReference type="EC" id="3.1.21.-" evidence="5"/>
<dbReference type="Pfam" id="PF01420">
    <property type="entry name" value="Methylase_S"/>
    <property type="match status" value="2"/>
</dbReference>
<feature type="domain" description="Type I restriction modification DNA specificity" evidence="4">
    <location>
        <begin position="230"/>
        <end position="391"/>
    </location>
</feature>
<feature type="domain" description="Type I restriction modification DNA specificity" evidence="4">
    <location>
        <begin position="10"/>
        <end position="178"/>
    </location>
</feature>
<gene>
    <name evidence="5" type="ORF">LHJ74_13330</name>
</gene>
<dbReference type="PANTHER" id="PTHR30408:SF12">
    <property type="entry name" value="TYPE I RESTRICTION ENZYME MJAVIII SPECIFICITY SUBUNIT"/>
    <property type="match status" value="1"/>
</dbReference>
<keyword evidence="5" id="KW-0540">Nuclease</keyword>
<dbReference type="PANTHER" id="PTHR30408">
    <property type="entry name" value="TYPE-1 RESTRICTION ENZYME ECOKI SPECIFICITY PROTEIN"/>
    <property type="match status" value="1"/>
</dbReference>
<keyword evidence="2" id="KW-0680">Restriction system</keyword>
<proteinExistence type="inferred from homology"/>
<dbReference type="SUPFAM" id="SSF116734">
    <property type="entry name" value="DNA methylase specificity domain"/>
    <property type="match status" value="2"/>
</dbReference>
<comment type="similarity">
    <text evidence="1">Belongs to the type-I restriction system S methylase family.</text>
</comment>
<accession>A0ABT2JSM4</accession>
<dbReference type="InterPro" id="IPR052021">
    <property type="entry name" value="Type-I_RS_S_subunit"/>
</dbReference>
<evidence type="ECO:0000313" key="5">
    <source>
        <dbReference type="EMBL" id="MCT2590880.1"/>
    </source>
</evidence>
<organism evidence="5 6">
    <name type="scientific">Streptomyces gossypii</name>
    <dbReference type="NCBI Taxonomy" id="2883101"/>
    <lineage>
        <taxon>Bacteria</taxon>
        <taxon>Bacillati</taxon>
        <taxon>Actinomycetota</taxon>
        <taxon>Actinomycetes</taxon>
        <taxon>Kitasatosporales</taxon>
        <taxon>Streptomycetaceae</taxon>
        <taxon>Streptomyces</taxon>
    </lineage>
</organism>